<dbReference type="Proteomes" id="UP001207468">
    <property type="component" value="Unassembled WGS sequence"/>
</dbReference>
<gene>
    <name evidence="1" type="ORF">F5148DRAFT_355993</name>
</gene>
<evidence type="ECO:0000313" key="1">
    <source>
        <dbReference type="EMBL" id="KAI9511314.1"/>
    </source>
</evidence>
<keyword evidence="2" id="KW-1185">Reference proteome</keyword>
<dbReference type="EMBL" id="JAGFNK010000023">
    <property type="protein sequence ID" value="KAI9511314.1"/>
    <property type="molecule type" value="Genomic_DNA"/>
</dbReference>
<evidence type="ECO:0000313" key="2">
    <source>
        <dbReference type="Proteomes" id="UP001207468"/>
    </source>
</evidence>
<proteinExistence type="predicted"/>
<name>A0ACC0UJT1_9AGAM</name>
<organism evidence="1 2">
    <name type="scientific">Russula earlei</name>
    <dbReference type="NCBI Taxonomy" id="71964"/>
    <lineage>
        <taxon>Eukaryota</taxon>
        <taxon>Fungi</taxon>
        <taxon>Dikarya</taxon>
        <taxon>Basidiomycota</taxon>
        <taxon>Agaricomycotina</taxon>
        <taxon>Agaricomycetes</taxon>
        <taxon>Russulales</taxon>
        <taxon>Russulaceae</taxon>
        <taxon>Russula</taxon>
    </lineage>
</organism>
<protein>
    <submittedName>
        <fullName evidence="1">Uncharacterized protein</fullName>
    </submittedName>
</protein>
<comment type="caution">
    <text evidence="1">The sequence shown here is derived from an EMBL/GenBank/DDBJ whole genome shotgun (WGS) entry which is preliminary data.</text>
</comment>
<accession>A0ACC0UJT1</accession>
<sequence length="462" mass="47919">MSISPSSIVPSSTVSAPPPTPTDRTTSNAPSISSATPTASSTSSSTAVVSSTPVTTTAASSSSSVVSLSSSIPSSTTSTTTSTTAAAPSLTTTAPTSTAPPTTSSPSARSSSSSSFTVIVQTSNGQVFTRTSVVTVPFTTPTQSPSGARSSTSFFHNTGAVAGVFSVVGVVAIVALFFLLTSFIRRRRARKFDREIDEAAAAAAAAQAPDFDDYDFNSGTGYGPYSETSHGTYHQPPLSHEPSHNHNNLGDVPAAFDPFVGLDTPAAGAAGIGARGRSLRDAGQDPYGALANPPEQYEMYERRQSWNQGIPHGAPGAVNYDLLQAAGLNEGDPYAVTRGPSTRLAHSQSKSRTVPTPAPGYPSGQDMTYPAEKARYSASYPPPAGGSSTMPPDIDDDEYSVYEDQPSPGLDNPYSPRTVEDERRDVPKQSEGLPEDAARASLADDEDYGYSSGHRVLRVANA</sequence>
<reference evidence="1" key="1">
    <citation type="submission" date="2021-03" db="EMBL/GenBank/DDBJ databases">
        <title>Evolutionary priming and transition to the ectomycorrhizal habit in an iconic lineage of mushroom-forming fungi: is preadaptation a requirement?</title>
        <authorList>
            <consortium name="DOE Joint Genome Institute"/>
            <person name="Looney B.P."/>
            <person name="Miyauchi S."/>
            <person name="Morin E."/>
            <person name="Drula E."/>
            <person name="Courty P.E."/>
            <person name="Chicoki N."/>
            <person name="Fauchery L."/>
            <person name="Kohler A."/>
            <person name="Kuo A."/>
            <person name="LaButti K."/>
            <person name="Pangilinan J."/>
            <person name="Lipzen A."/>
            <person name="Riley R."/>
            <person name="Andreopoulos W."/>
            <person name="He G."/>
            <person name="Johnson J."/>
            <person name="Barry K.W."/>
            <person name="Grigoriev I.V."/>
            <person name="Nagy L."/>
            <person name="Hibbett D."/>
            <person name="Henrissat B."/>
            <person name="Matheny P.B."/>
            <person name="Labbe J."/>
            <person name="Martin A.F."/>
        </authorList>
    </citation>
    <scope>NUCLEOTIDE SEQUENCE</scope>
    <source>
        <strain evidence="1">BPL698</strain>
    </source>
</reference>